<protein>
    <submittedName>
        <fullName evidence="2">tRNA N6-adenosine threonylcarbamoyltransferase, mitochondrial</fullName>
        <ecNumber evidence="2">2.3.1.234</ecNumber>
    </submittedName>
</protein>
<proteinExistence type="predicted"/>
<evidence type="ECO:0000259" key="1">
    <source>
        <dbReference type="Pfam" id="PF00814"/>
    </source>
</evidence>
<dbReference type="NCBIfam" id="TIGR03725">
    <property type="entry name" value="T6A_YeaZ"/>
    <property type="match status" value="1"/>
</dbReference>
<dbReference type="EMBL" id="CP144143">
    <property type="protein sequence ID" value="WWC82607.1"/>
    <property type="molecule type" value="Genomic_DNA"/>
</dbReference>
<keyword evidence="3" id="KW-1185">Reference proteome</keyword>
<keyword evidence="2" id="KW-0808">Transferase</keyword>
<evidence type="ECO:0000313" key="2">
    <source>
        <dbReference type="EMBL" id="WWC82607.1"/>
    </source>
</evidence>
<accession>A0ABZ2EH04</accession>
<dbReference type="PANTHER" id="PTHR11735">
    <property type="entry name" value="TRNA N6-ADENOSINE THREONYLCARBAMOYLTRANSFERASE"/>
    <property type="match status" value="1"/>
</dbReference>
<dbReference type="Gene3D" id="3.30.420.40">
    <property type="match status" value="2"/>
</dbReference>
<dbReference type="InterPro" id="IPR000905">
    <property type="entry name" value="Gcp-like_dom"/>
</dbReference>
<dbReference type="Proteomes" id="UP001321305">
    <property type="component" value="Chromosome"/>
</dbReference>
<dbReference type="PANTHER" id="PTHR11735:SF11">
    <property type="entry name" value="TRNA THREONYLCARBAMOYLADENOSINE BIOSYNTHESIS PROTEIN TSAB"/>
    <property type="match status" value="1"/>
</dbReference>
<keyword evidence="2" id="KW-0012">Acyltransferase</keyword>
<evidence type="ECO:0000313" key="3">
    <source>
        <dbReference type="Proteomes" id="UP001321305"/>
    </source>
</evidence>
<dbReference type="EC" id="2.3.1.234" evidence="2"/>
<dbReference type="InterPro" id="IPR022496">
    <property type="entry name" value="T6A_TsaB"/>
</dbReference>
<dbReference type="SUPFAM" id="SSF53067">
    <property type="entry name" value="Actin-like ATPase domain"/>
    <property type="match status" value="2"/>
</dbReference>
<organism evidence="2 3">
    <name type="scientific">Mycovorax composti</name>
    <dbReference type="NCBI Taxonomy" id="2962693"/>
    <lineage>
        <taxon>Bacteria</taxon>
        <taxon>Pseudomonadati</taxon>
        <taxon>Bacteroidota</taxon>
        <taxon>Chitinophagia</taxon>
        <taxon>Chitinophagales</taxon>
        <taxon>Chitinophagaceae</taxon>
        <taxon>Mycovorax</taxon>
    </lineage>
</organism>
<dbReference type="GO" id="GO:0061711">
    <property type="term" value="F:tRNA N(6)-L-threonylcarbamoyladenine synthase activity"/>
    <property type="evidence" value="ECO:0007669"/>
    <property type="project" value="UniProtKB-EC"/>
</dbReference>
<dbReference type="InterPro" id="IPR043129">
    <property type="entry name" value="ATPase_NBD"/>
</dbReference>
<name>A0ABZ2EH04_9BACT</name>
<reference evidence="3" key="1">
    <citation type="submission" date="2024-01" db="EMBL/GenBank/DDBJ databases">
        <title>Mycovorax composti gen. nov. sp. nov., a member of the family Chitinophagaceae isolated from button mushroom compost.</title>
        <authorList>
            <person name="Thai M."/>
            <person name="Bell T.L."/>
            <person name="Kertesz M.A."/>
        </authorList>
    </citation>
    <scope>NUCLEOTIDE SEQUENCE [LARGE SCALE GENOMIC DNA]</scope>
    <source>
        <strain evidence="3">C216</strain>
    </source>
</reference>
<dbReference type="Pfam" id="PF00814">
    <property type="entry name" value="TsaD"/>
    <property type="match status" value="1"/>
</dbReference>
<dbReference type="CDD" id="cd24032">
    <property type="entry name" value="ASKHA_NBD_TsaB"/>
    <property type="match status" value="1"/>
</dbReference>
<feature type="domain" description="Gcp-like" evidence="1">
    <location>
        <begin position="70"/>
        <end position="238"/>
    </location>
</feature>
<gene>
    <name evidence="2" type="primary">OSGEPL1</name>
    <name evidence="2" type="ORF">PIECOFPK_00314</name>
</gene>
<sequence>MHEDKLLPNSLRYRKKFIYRVQSIDFIHFFCIMIILNIDTSVDQGSFCICRGKDVIAFDKNEERNSLAGWLHDAIHNALKKSDLQAQQLSAIAVSNGPGSYTGLRVGLATAKGLCYALNVPLICINTLEIMAYAVAGAAKELICPMIDARRMEVFTALFKKNMDIYREPFATILTAESFADTLSAHHILFTGNGARKLEPIIENNHASFIYKNIDAYDMIPLSTRLYNEKKFADVAYEQPYYVKDAYIAGN</sequence>